<evidence type="ECO:0000259" key="1">
    <source>
        <dbReference type="Pfam" id="PF02627"/>
    </source>
</evidence>
<dbReference type="Proteomes" id="UP000317265">
    <property type="component" value="Unassembled WGS sequence"/>
</dbReference>
<dbReference type="Proteomes" id="UP000316080">
    <property type="component" value="Unassembled WGS sequence"/>
</dbReference>
<feature type="domain" description="Carboxymuconolactone decarboxylase-like" evidence="1">
    <location>
        <begin position="39"/>
        <end position="115"/>
    </location>
</feature>
<dbReference type="AlphaFoldDB" id="A0A523BAJ6"/>
<sequence length="128" mass="14238">MGTKYYNFMELQESFKKKMGFVPKIMDLATELDPKLLTFYDFCDKTVQEDGALPSKIKMLIIMAMGAQRHCSECVVSAMRAAYRKGATEEEILEAIRCIAVAGGAPALTACKDALQLLKEKKLDEEGC</sequence>
<reference evidence="3 5" key="1">
    <citation type="journal article" date="2019" name="Nat. Microbiol.">
        <title>Expanding anaerobic alkane metabolism in the domain of Archaea.</title>
        <authorList>
            <person name="Wang Y."/>
            <person name="Wegener G."/>
            <person name="Hou J."/>
            <person name="Wang F."/>
            <person name="Xiao X."/>
        </authorList>
    </citation>
    <scope>NUCLEOTIDE SEQUENCE [LARGE SCALE GENOMIC DNA]</scope>
    <source>
        <strain evidence="3">WYZ-LMO11</strain>
    </source>
</reference>
<comment type="caution">
    <text evidence="3">The sequence shown here is derived from an EMBL/GenBank/DDBJ whole genome shotgun (WGS) entry which is preliminary data.</text>
</comment>
<dbReference type="PANTHER" id="PTHR33930">
    <property type="entry name" value="ALKYL HYDROPEROXIDE REDUCTASE AHPD"/>
    <property type="match status" value="1"/>
</dbReference>
<evidence type="ECO:0000313" key="2">
    <source>
        <dbReference type="EMBL" id="RZN57845.1"/>
    </source>
</evidence>
<dbReference type="Gene3D" id="1.20.1290.10">
    <property type="entry name" value="AhpD-like"/>
    <property type="match status" value="1"/>
</dbReference>
<evidence type="ECO:0000313" key="4">
    <source>
        <dbReference type="Proteomes" id="UP000316080"/>
    </source>
</evidence>
<gene>
    <name evidence="3" type="ORF">DSO09_05455</name>
    <name evidence="2" type="ORF">EF809_00090</name>
</gene>
<evidence type="ECO:0000313" key="5">
    <source>
        <dbReference type="Proteomes" id="UP000317265"/>
    </source>
</evidence>
<dbReference type="GO" id="GO:0051920">
    <property type="term" value="F:peroxiredoxin activity"/>
    <property type="evidence" value="ECO:0007669"/>
    <property type="project" value="InterPro"/>
</dbReference>
<dbReference type="InterPro" id="IPR029032">
    <property type="entry name" value="AhpD-like"/>
</dbReference>
<accession>A0A523BAJ6</accession>
<name>A0A523BAJ6_9CREN</name>
<reference evidence="2 4" key="2">
    <citation type="journal article" date="2019" name="Nat. Microbiol.">
        <title>Wide diversity of methane and short-chain alkane metabolisms in uncultured archaea.</title>
        <authorList>
            <person name="Borrel G."/>
            <person name="Adam P.S."/>
            <person name="McKay L.J."/>
            <person name="Chen L.X."/>
            <person name="Sierra-Garcia I.N."/>
            <person name="Sieber C.M."/>
            <person name="Letourneur Q."/>
            <person name="Ghozlane A."/>
            <person name="Andersen G.L."/>
            <person name="Li W.J."/>
            <person name="Hallam S.J."/>
            <person name="Muyzer G."/>
            <person name="de Oliveira V.M."/>
            <person name="Inskeep W.P."/>
            <person name="Banfield J.F."/>
            <person name="Gribaldo S."/>
        </authorList>
    </citation>
    <scope>NUCLEOTIDE SEQUENCE [LARGE SCALE GENOMIC DNA]</scope>
    <source>
        <strain evidence="2">Verst-YHS</strain>
    </source>
</reference>
<dbReference type="Pfam" id="PF02627">
    <property type="entry name" value="CMD"/>
    <property type="match status" value="1"/>
</dbReference>
<dbReference type="SUPFAM" id="SSF69118">
    <property type="entry name" value="AhpD-like"/>
    <property type="match status" value="1"/>
</dbReference>
<proteinExistence type="predicted"/>
<protein>
    <submittedName>
        <fullName evidence="3">Carboxymuconolactone decarboxylase family protein</fullName>
    </submittedName>
</protein>
<dbReference type="EMBL" id="RXIH01000001">
    <property type="protein sequence ID" value="RZN57845.1"/>
    <property type="molecule type" value="Genomic_DNA"/>
</dbReference>
<organism evidence="3 5">
    <name type="scientific">Thermoproteota archaeon</name>
    <dbReference type="NCBI Taxonomy" id="2056631"/>
    <lineage>
        <taxon>Archaea</taxon>
        <taxon>Thermoproteota</taxon>
    </lineage>
</organism>
<evidence type="ECO:0000313" key="3">
    <source>
        <dbReference type="EMBL" id="TDA37953.1"/>
    </source>
</evidence>
<dbReference type="EMBL" id="QNVI01000061">
    <property type="protein sequence ID" value="TDA37953.1"/>
    <property type="molecule type" value="Genomic_DNA"/>
</dbReference>
<dbReference type="InterPro" id="IPR003779">
    <property type="entry name" value="CMD-like"/>
</dbReference>
<dbReference type="PANTHER" id="PTHR33930:SF2">
    <property type="entry name" value="BLR3452 PROTEIN"/>
    <property type="match status" value="1"/>
</dbReference>